<evidence type="ECO:0008006" key="3">
    <source>
        <dbReference type="Google" id="ProtNLM"/>
    </source>
</evidence>
<dbReference type="EMBL" id="BAAAME010000002">
    <property type="protein sequence ID" value="GAA1730587.1"/>
    <property type="molecule type" value="Genomic_DNA"/>
</dbReference>
<comment type="caution">
    <text evidence="1">The sequence shown here is derived from an EMBL/GenBank/DDBJ whole genome shotgun (WGS) entry which is preliminary data.</text>
</comment>
<keyword evidence="2" id="KW-1185">Reference proteome</keyword>
<protein>
    <recommendedName>
        <fullName evidence="3">Antigen 84</fullName>
    </recommendedName>
</protein>
<dbReference type="NCBIfam" id="TIGR03544">
    <property type="entry name" value="DivI1A_domain"/>
    <property type="match status" value="2"/>
</dbReference>
<dbReference type="InterPro" id="IPR019933">
    <property type="entry name" value="DivIVA_domain"/>
</dbReference>
<gene>
    <name evidence="1" type="ORF">GCM10009710_08980</name>
</gene>
<sequence>MTTPRFTLVRFREGYDIEEVDAFVKDVDTALASRRTEPGLAERITAARFTPRRFRQAYDMGEVDQHLDELHRQASASS</sequence>
<evidence type="ECO:0000313" key="1">
    <source>
        <dbReference type="EMBL" id="GAA1730587.1"/>
    </source>
</evidence>
<evidence type="ECO:0000313" key="2">
    <source>
        <dbReference type="Proteomes" id="UP001501057"/>
    </source>
</evidence>
<organism evidence="1 2">
    <name type="scientific">Aeromicrobium alkaliterrae</name>
    <dbReference type="NCBI Taxonomy" id="302168"/>
    <lineage>
        <taxon>Bacteria</taxon>
        <taxon>Bacillati</taxon>
        <taxon>Actinomycetota</taxon>
        <taxon>Actinomycetes</taxon>
        <taxon>Propionibacteriales</taxon>
        <taxon>Nocardioidaceae</taxon>
        <taxon>Aeromicrobium</taxon>
    </lineage>
</organism>
<accession>A0ABN2JKK6</accession>
<proteinExistence type="predicted"/>
<dbReference type="Proteomes" id="UP001501057">
    <property type="component" value="Unassembled WGS sequence"/>
</dbReference>
<name>A0ABN2JKK6_9ACTN</name>
<reference evidence="1 2" key="1">
    <citation type="journal article" date="2019" name="Int. J. Syst. Evol. Microbiol.">
        <title>The Global Catalogue of Microorganisms (GCM) 10K type strain sequencing project: providing services to taxonomists for standard genome sequencing and annotation.</title>
        <authorList>
            <consortium name="The Broad Institute Genomics Platform"/>
            <consortium name="The Broad Institute Genome Sequencing Center for Infectious Disease"/>
            <person name="Wu L."/>
            <person name="Ma J."/>
        </authorList>
    </citation>
    <scope>NUCLEOTIDE SEQUENCE [LARGE SCALE GENOMIC DNA]</scope>
    <source>
        <strain evidence="1 2">JCM 13518</strain>
    </source>
</reference>
<dbReference type="RefSeq" id="WP_344198175.1">
    <property type="nucleotide sequence ID" value="NZ_BAAAME010000002.1"/>
</dbReference>